<reference evidence="4 5" key="1">
    <citation type="submission" date="2020-07" db="EMBL/GenBank/DDBJ databases">
        <title>Sequencing the genomes of 1000 actinobacteria strains.</title>
        <authorList>
            <person name="Klenk H.-P."/>
        </authorList>
    </citation>
    <scope>NUCLEOTIDE SEQUENCE [LARGE SCALE GENOMIC DNA]</scope>
    <source>
        <strain evidence="4 5">DSM 22185</strain>
    </source>
</reference>
<feature type="transmembrane region" description="Helical" evidence="2">
    <location>
        <begin position="177"/>
        <end position="200"/>
    </location>
</feature>
<keyword evidence="2" id="KW-0812">Transmembrane</keyword>
<dbReference type="InterPro" id="IPR057169">
    <property type="entry name" value="DUF7847"/>
</dbReference>
<organism evidence="4 5">
    <name type="scientific">Microbacterium pseudoresistens</name>
    <dbReference type="NCBI Taxonomy" id="640634"/>
    <lineage>
        <taxon>Bacteria</taxon>
        <taxon>Bacillati</taxon>
        <taxon>Actinomycetota</taxon>
        <taxon>Actinomycetes</taxon>
        <taxon>Micrococcales</taxon>
        <taxon>Microbacteriaceae</taxon>
        <taxon>Microbacterium</taxon>
    </lineage>
</organism>
<evidence type="ECO:0000256" key="1">
    <source>
        <dbReference type="SAM" id="MobiDB-lite"/>
    </source>
</evidence>
<keyword evidence="5" id="KW-1185">Reference proteome</keyword>
<feature type="region of interest" description="Disordered" evidence="1">
    <location>
        <begin position="362"/>
        <end position="437"/>
    </location>
</feature>
<feature type="transmembrane region" description="Helical" evidence="2">
    <location>
        <begin position="80"/>
        <end position="98"/>
    </location>
</feature>
<evidence type="ECO:0000313" key="5">
    <source>
        <dbReference type="Proteomes" id="UP000552045"/>
    </source>
</evidence>
<proteinExistence type="predicted"/>
<feature type="transmembrane region" description="Helical" evidence="2">
    <location>
        <begin position="280"/>
        <end position="304"/>
    </location>
</feature>
<evidence type="ECO:0000313" key="4">
    <source>
        <dbReference type="EMBL" id="NYD54983.1"/>
    </source>
</evidence>
<feature type="compositionally biased region" description="Pro residues" evidence="1">
    <location>
        <begin position="406"/>
        <end position="420"/>
    </location>
</feature>
<protein>
    <submittedName>
        <fullName evidence="4">MFS family permease</fullName>
    </submittedName>
</protein>
<accession>A0A7Y9JNW6</accession>
<gene>
    <name evidence="4" type="ORF">BKA02_002038</name>
</gene>
<feature type="compositionally biased region" description="Low complexity" evidence="1">
    <location>
        <begin position="375"/>
        <end position="405"/>
    </location>
</feature>
<dbReference type="EMBL" id="JACCBH010000001">
    <property type="protein sequence ID" value="NYD54983.1"/>
    <property type="molecule type" value="Genomic_DNA"/>
</dbReference>
<evidence type="ECO:0000256" key="2">
    <source>
        <dbReference type="SAM" id="Phobius"/>
    </source>
</evidence>
<dbReference type="PANTHER" id="PTHR33133:SF1">
    <property type="entry name" value="EXPRESSED PROTEIN-RELATED"/>
    <property type="match status" value="1"/>
</dbReference>
<dbReference type="Proteomes" id="UP000552045">
    <property type="component" value="Unassembled WGS sequence"/>
</dbReference>
<keyword evidence="2" id="KW-0472">Membrane</keyword>
<evidence type="ECO:0000259" key="3">
    <source>
        <dbReference type="Pfam" id="PF25231"/>
    </source>
</evidence>
<comment type="caution">
    <text evidence="4">The sequence shown here is derived from an EMBL/GenBank/DDBJ whole genome shotgun (WGS) entry which is preliminary data.</text>
</comment>
<feature type="domain" description="DUF7847" evidence="3">
    <location>
        <begin position="26"/>
        <end position="302"/>
    </location>
</feature>
<dbReference type="PANTHER" id="PTHR33133">
    <property type="entry name" value="OS08G0107100 PROTEIN-RELATED"/>
    <property type="match status" value="1"/>
</dbReference>
<dbReference type="RefSeq" id="WP_179433735.1">
    <property type="nucleotide sequence ID" value="NZ_BAABLC010000002.1"/>
</dbReference>
<dbReference type="Pfam" id="PF25231">
    <property type="entry name" value="DUF7847"/>
    <property type="match status" value="1"/>
</dbReference>
<keyword evidence="2" id="KW-1133">Transmembrane helix</keyword>
<feature type="transmembrane region" description="Helical" evidence="2">
    <location>
        <begin position="233"/>
        <end position="260"/>
    </location>
</feature>
<dbReference type="AlphaFoldDB" id="A0A7Y9JNW6"/>
<feature type="transmembrane region" description="Helical" evidence="2">
    <location>
        <begin position="142"/>
        <end position="171"/>
    </location>
</feature>
<sequence>MSAPTWTPAPRPGLVPLHPLSFGTLLAKSFGALRHNPKILFGFAVVVQLLVLILTGVILGAVAIMSFMRLESMRPGSDEYMTVLIGSAATTIVAALVVGLGSTAFAAIVQGVVAADIAEAVLGDKPTLGQLWRRVRPAAWRLIAYSLLAALAVFLGISLALGIVFGGLAALTGFSEGGLVFAGIGTAFVGLGLIPLFVWLGTKLMLVPSVLVLERATLRDALVRSWRLIRGRFWVAFGVLILIGLIMGTAAQVVGVPASMVSSLIVPVVAPTGAPDASQILTIVLATVLPQVLVIVIQAISTVVQSTGATLVYLDCRMRHEGLDQDLLAAVERIHAGLPVERDPFLVDPTRAVTAEYRPLQKTVWDAPPPPPDPQGYGYTQGYPQQGYQGYQGYRTPGYQAYPPQATAPPASPAAPPPTAPRADDGRGWTAPGSDRG</sequence>
<name>A0A7Y9JNW6_9MICO</name>
<feature type="transmembrane region" description="Helical" evidence="2">
    <location>
        <begin position="39"/>
        <end position="68"/>
    </location>
</feature>